<dbReference type="InterPro" id="IPR012816">
    <property type="entry name" value="NADAR"/>
</dbReference>
<dbReference type="InParanoid" id="A0A177CLZ8"/>
<dbReference type="Pfam" id="PF08719">
    <property type="entry name" value="NADAR"/>
    <property type="match status" value="1"/>
</dbReference>
<feature type="region of interest" description="Disordered" evidence="1">
    <location>
        <begin position="1"/>
        <end position="45"/>
    </location>
</feature>
<feature type="compositionally biased region" description="Basic residues" evidence="1">
    <location>
        <begin position="1"/>
        <end position="16"/>
    </location>
</feature>
<dbReference type="CDD" id="cd15457">
    <property type="entry name" value="NADAR"/>
    <property type="match status" value="1"/>
</dbReference>
<accession>A0A177CLZ8</accession>
<evidence type="ECO:0000313" key="4">
    <source>
        <dbReference type="Proteomes" id="UP000077069"/>
    </source>
</evidence>
<proteinExistence type="predicted"/>
<dbReference type="Proteomes" id="UP000077069">
    <property type="component" value="Unassembled WGS sequence"/>
</dbReference>
<reference evidence="3 4" key="1">
    <citation type="submission" date="2016-05" db="EMBL/GenBank/DDBJ databases">
        <title>Comparative analysis of secretome profiles of manganese(II)-oxidizing ascomycete fungi.</title>
        <authorList>
            <consortium name="DOE Joint Genome Institute"/>
            <person name="Zeiner C.A."/>
            <person name="Purvine S.O."/>
            <person name="Zink E.M."/>
            <person name="Wu S."/>
            <person name="Pasa-Tolic L."/>
            <person name="Chaput D.L."/>
            <person name="Haridas S."/>
            <person name="Grigoriev I.V."/>
            <person name="Santelli C.M."/>
            <person name="Hansel C.M."/>
        </authorList>
    </citation>
    <scope>NUCLEOTIDE SEQUENCE [LARGE SCALE GENOMIC DNA]</scope>
    <source>
        <strain evidence="3 4">AP3s5-JAC2a</strain>
    </source>
</reference>
<evidence type="ECO:0000256" key="1">
    <source>
        <dbReference type="SAM" id="MobiDB-lite"/>
    </source>
</evidence>
<dbReference type="EMBL" id="KV441550">
    <property type="protein sequence ID" value="OAG07880.1"/>
    <property type="molecule type" value="Genomic_DNA"/>
</dbReference>
<dbReference type="RefSeq" id="XP_018038245.1">
    <property type="nucleotide sequence ID" value="XM_018181827.1"/>
</dbReference>
<sequence>MPKAKRKTVSKGKSAAKGKVAAKSESTPKRKSKSKNRARSKDKPELNITVVIPKTSRRPTFFFWTDPESQGGFLSPWYNCPFEVGGEKYVSTGQYITARRAEIYRDRESLHKILLATREDEIKALADNIKDSSITEWSKHPDYHFHIHYANLRKFLYSDQSEDLLNRLANLGDRELVFADPTDLHLGIGLDASEAEKVGRKAWGKNAYGKSFEKLRHKIRNPISPVIPTFPYDTG</sequence>
<name>A0A177CLZ8_9PLEO</name>
<dbReference type="GeneID" id="28765313"/>
<dbReference type="InterPro" id="IPR037238">
    <property type="entry name" value="YbiA-like_sf"/>
</dbReference>
<evidence type="ECO:0000313" key="3">
    <source>
        <dbReference type="EMBL" id="OAG07880.1"/>
    </source>
</evidence>
<dbReference type="STRING" id="1460663.A0A177CLZ8"/>
<dbReference type="AlphaFoldDB" id="A0A177CLZ8"/>
<keyword evidence="4" id="KW-1185">Reference proteome</keyword>
<dbReference type="SUPFAM" id="SSF143990">
    <property type="entry name" value="YbiA-like"/>
    <property type="match status" value="1"/>
</dbReference>
<feature type="non-terminal residue" evidence="3">
    <location>
        <position position="1"/>
    </location>
</feature>
<feature type="domain" description="NADAR" evidence="2">
    <location>
        <begin position="62"/>
        <end position="220"/>
    </location>
</feature>
<dbReference type="OrthoDB" id="206452at2759"/>
<organism evidence="3 4">
    <name type="scientific">Paraphaeosphaeria sporulosa</name>
    <dbReference type="NCBI Taxonomy" id="1460663"/>
    <lineage>
        <taxon>Eukaryota</taxon>
        <taxon>Fungi</taxon>
        <taxon>Dikarya</taxon>
        <taxon>Ascomycota</taxon>
        <taxon>Pezizomycotina</taxon>
        <taxon>Dothideomycetes</taxon>
        <taxon>Pleosporomycetidae</taxon>
        <taxon>Pleosporales</taxon>
        <taxon>Massarineae</taxon>
        <taxon>Didymosphaeriaceae</taxon>
        <taxon>Paraphaeosphaeria</taxon>
    </lineage>
</organism>
<protein>
    <recommendedName>
        <fullName evidence="2">NADAR domain-containing protein</fullName>
    </recommendedName>
</protein>
<dbReference type="Gene3D" id="1.10.357.40">
    <property type="entry name" value="YbiA-like"/>
    <property type="match status" value="1"/>
</dbReference>
<feature type="compositionally biased region" description="Basic residues" evidence="1">
    <location>
        <begin position="29"/>
        <end position="38"/>
    </location>
</feature>
<gene>
    <name evidence="3" type="ORF">CC84DRAFT_1203413</name>
</gene>
<evidence type="ECO:0000259" key="2">
    <source>
        <dbReference type="Pfam" id="PF08719"/>
    </source>
</evidence>